<dbReference type="OrthoDB" id="9866570at2"/>
<reference evidence="2 3" key="1">
    <citation type="submission" date="2019-07" db="EMBL/GenBank/DDBJ databases">
        <title>Draft genome for Aliikangiella sp. M105.</title>
        <authorList>
            <person name="Wang G."/>
        </authorList>
    </citation>
    <scope>NUCLEOTIDE SEQUENCE [LARGE SCALE GENOMIC DNA]</scope>
    <source>
        <strain evidence="2 3">M105</strain>
    </source>
</reference>
<comment type="caution">
    <text evidence="2">The sequence shown here is derived from an EMBL/GenBank/DDBJ whole genome shotgun (WGS) entry which is preliminary data.</text>
</comment>
<feature type="transmembrane region" description="Helical" evidence="1">
    <location>
        <begin position="6"/>
        <end position="26"/>
    </location>
</feature>
<evidence type="ECO:0000313" key="2">
    <source>
        <dbReference type="EMBL" id="TQV85940.1"/>
    </source>
</evidence>
<organism evidence="2 3">
    <name type="scientific">Aliikangiella coralliicola</name>
    <dbReference type="NCBI Taxonomy" id="2592383"/>
    <lineage>
        <taxon>Bacteria</taxon>
        <taxon>Pseudomonadati</taxon>
        <taxon>Pseudomonadota</taxon>
        <taxon>Gammaproteobacteria</taxon>
        <taxon>Oceanospirillales</taxon>
        <taxon>Pleioneaceae</taxon>
        <taxon>Aliikangiella</taxon>
    </lineage>
</organism>
<evidence type="ECO:0000313" key="3">
    <source>
        <dbReference type="Proteomes" id="UP000315439"/>
    </source>
</evidence>
<keyword evidence="1" id="KW-0472">Membrane</keyword>
<dbReference type="Proteomes" id="UP000315439">
    <property type="component" value="Unassembled WGS sequence"/>
</dbReference>
<accession>A0A545U8Y9</accession>
<keyword evidence="3" id="KW-1185">Reference proteome</keyword>
<keyword evidence="1" id="KW-0812">Transmembrane</keyword>
<proteinExistence type="predicted"/>
<gene>
    <name evidence="2" type="ORF">FLL46_18655</name>
</gene>
<evidence type="ECO:0000256" key="1">
    <source>
        <dbReference type="SAM" id="Phobius"/>
    </source>
</evidence>
<protein>
    <submittedName>
        <fullName evidence="2">Uncharacterized protein</fullName>
    </submittedName>
</protein>
<keyword evidence="1" id="KW-1133">Transmembrane helix</keyword>
<dbReference type="RefSeq" id="WP_142932859.1">
    <property type="nucleotide sequence ID" value="NZ_ML660167.1"/>
</dbReference>
<dbReference type="AlphaFoldDB" id="A0A545U8Y9"/>
<dbReference type="EMBL" id="VIKS01000011">
    <property type="protein sequence ID" value="TQV85940.1"/>
    <property type="molecule type" value="Genomic_DNA"/>
</dbReference>
<sequence length="180" mass="21080">MDFVLILEKLGFSFWQLLIVFIVIYLRKEVKSIIERVDVLKFGKNEIKLEKLSVSNEVVTELEEVKSEIADNSLESKDFRNIIENRIQNKIIGALINIKKNTTYFWKRLKDRESGSVLVPIRESTLNRIKNDVELLVNKKYISFHEKNTLGAYRESTVMELNITILNDDIDQLINEADKF</sequence>
<name>A0A545U8Y9_9GAMM</name>